<evidence type="ECO:0000313" key="10">
    <source>
        <dbReference type="EMBL" id="CAJ1978167.1"/>
    </source>
</evidence>
<organism evidence="10 11">
    <name type="scientific">Sphenostylis stenocarpa</name>
    <dbReference type="NCBI Taxonomy" id="92480"/>
    <lineage>
        <taxon>Eukaryota</taxon>
        <taxon>Viridiplantae</taxon>
        <taxon>Streptophyta</taxon>
        <taxon>Embryophyta</taxon>
        <taxon>Tracheophyta</taxon>
        <taxon>Spermatophyta</taxon>
        <taxon>Magnoliopsida</taxon>
        <taxon>eudicotyledons</taxon>
        <taxon>Gunneridae</taxon>
        <taxon>Pentapetalae</taxon>
        <taxon>rosids</taxon>
        <taxon>fabids</taxon>
        <taxon>Fabales</taxon>
        <taxon>Fabaceae</taxon>
        <taxon>Papilionoideae</taxon>
        <taxon>50 kb inversion clade</taxon>
        <taxon>NPAAA clade</taxon>
        <taxon>indigoferoid/millettioid clade</taxon>
        <taxon>Phaseoleae</taxon>
        <taxon>Sphenostylis</taxon>
    </lineage>
</organism>
<evidence type="ECO:0008006" key="12">
    <source>
        <dbReference type="Google" id="ProtNLM"/>
    </source>
</evidence>
<dbReference type="GO" id="GO:0020037">
    <property type="term" value="F:heme binding"/>
    <property type="evidence" value="ECO:0007669"/>
    <property type="project" value="InterPro"/>
</dbReference>
<evidence type="ECO:0000256" key="9">
    <source>
        <dbReference type="ARBA" id="ARBA00023136"/>
    </source>
</evidence>
<keyword evidence="8" id="KW-0503">Monooxygenase</keyword>
<dbReference type="Gramene" id="rna-AYBTSS11_LOCUS30352">
    <property type="protein sequence ID" value="CAJ1978167.1"/>
    <property type="gene ID" value="gene-AYBTSS11_LOCUS30352"/>
</dbReference>
<dbReference type="InterPro" id="IPR036396">
    <property type="entry name" value="Cyt_P450_sf"/>
</dbReference>
<keyword evidence="6" id="KW-0560">Oxidoreductase</keyword>
<dbReference type="GO" id="GO:0016705">
    <property type="term" value="F:oxidoreductase activity, acting on paired donors, with incorporation or reduction of molecular oxygen"/>
    <property type="evidence" value="ECO:0007669"/>
    <property type="project" value="InterPro"/>
</dbReference>
<dbReference type="SUPFAM" id="SSF48264">
    <property type="entry name" value="Cytochrome P450"/>
    <property type="match status" value="1"/>
</dbReference>
<dbReference type="GO" id="GO:0005506">
    <property type="term" value="F:iron ion binding"/>
    <property type="evidence" value="ECO:0007669"/>
    <property type="project" value="InterPro"/>
</dbReference>
<comment type="similarity">
    <text evidence="3">Belongs to the cytochrome P450 family.</text>
</comment>
<keyword evidence="5" id="KW-0479">Metal-binding</keyword>
<dbReference type="Gene3D" id="1.20.930.50">
    <property type="match status" value="1"/>
</dbReference>
<evidence type="ECO:0000256" key="6">
    <source>
        <dbReference type="ARBA" id="ARBA00023002"/>
    </source>
</evidence>
<dbReference type="PANTHER" id="PTHR47943">
    <property type="entry name" value="CYTOCHROME P450 93A3-LIKE"/>
    <property type="match status" value="1"/>
</dbReference>
<dbReference type="AlphaFoldDB" id="A0AA87B8I6"/>
<accession>A0AA87B8I6</accession>
<gene>
    <name evidence="10" type="ORF">AYBTSS11_LOCUS30352</name>
</gene>
<reference evidence="10" key="1">
    <citation type="submission" date="2023-10" db="EMBL/GenBank/DDBJ databases">
        <authorList>
            <person name="Domelevo Entfellner J.-B."/>
        </authorList>
    </citation>
    <scope>NUCLEOTIDE SEQUENCE</scope>
</reference>
<evidence type="ECO:0000256" key="7">
    <source>
        <dbReference type="ARBA" id="ARBA00023004"/>
    </source>
</evidence>
<evidence type="ECO:0000256" key="8">
    <source>
        <dbReference type="ARBA" id="ARBA00023033"/>
    </source>
</evidence>
<evidence type="ECO:0000256" key="4">
    <source>
        <dbReference type="ARBA" id="ARBA00022617"/>
    </source>
</evidence>
<evidence type="ECO:0000313" key="11">
    <source>
        <dbReference type="Proteomes" id="UP001189624"/>
    </source>
</evidence>
<comment type="cofactor">
    <cofactor evidence="1">
        <name>heme</name>
        <dbReference type="ChEBI" id="CHEBI:30413"/>
    </cofactor>
</comment>
<keyword evidence="9" id="KW-0472">Membrane</keyword>
<keyword evidence="11" id="KW-1185">Reference proteome</keyword>
<name>A0AA87B8I6_9FABA</name>
<evidence type="ECO:0000256" key="1">
    <source>
        <dbReference type="ARBA" id="ARBA00001971"/>
    </source>
</evidence>
<evidence type="ECO:0000256" key="3">
    <source>
        <dbReference type="ARBA" id="ARBA00010617"/>
    </source>
</evidence>
<evidence type="ECO:0000256" key="5">
    <source>
        <dbReference type="ARBA" id="ARBA00022723"/>
    </source>
</evidence>
<evidence type="ECO:0000256" key="2">
    <source>
        <dbReference type="ARBA" id="ARBA00004370"/>
    </source>
</evidence>
<dbReference type="EMBL" id="OY731408">
    <property type="protein sequence ID" value="CAJ1978167.1"/>
    <property type="molecule type" value="Genomic_DNA"/>
</dbReference>
<proteinExistence type="inferred from homology"/>
<comment type="subcellular location">
    <subcellularLocation>
        <location evidence="2">Membrane</location>
    </subcellularLocation>
</comment>
<sequence>MAGVTDETFQNVEYHDSANKYFGARASRVGPYGVCYLENIYHRCGTHLRAYHDDGDGGASLPRINAYADKLPFGGAGFITAPYGPYWRFVKKLCVTSLLSARQLERSKKVRKEEIKGSVGRVLENAREKGGAIDLGSEFMKLTNSLLAGWP</sequence>
<dbReference type="GO" id="GO:0016020">
    <property type="term" value="C:membrane"/>
    <property type="evidence" value="ECO:0007669"/>
    <property type="project" value="UniProtKB-SubCell"/>
</dbReference>
<dbReference type="PANTHER" id="PTHR47943:SF8">
    <property type="entry name" value="CYTOCHROME P450"/>
    <property type="match status" value="1"/>
</dbReference>
<dbReference type="Proteomes" id="UP001189624">
    <property type="component" value="Chromosome 11"/>
</dbReference>
<keyword evidence="7" id="KW-0408">Iron</keyword>
<protein>
    <recommendedName>
        <fullName evidence="12">Cytochrome P450</fullName>
    </recommendedName>
</protein>
<dbReference type="GO" id="GO:0004497">
    <property type="term" value="F:monooxygenase activity"/>
    <property type="evidence" value="ECO:0007669"/>
    <property type="project" value="UniProtKB-KW"/>
</dbReference>
<keyword evidence="4" id="KW-0349">Heme</keyword>